<feature type="domain" description="Putative restriction endonuclease" evidence="1">
    <location>
        <begin position="18"/>
        <end position="184"/>
    </location>
</feature>
<dbReference type="CDD" id="cd06260">
    <property type="entry name" value="DUF820-like"/>
    <property type="match status" value="1"/>
</dbReference>
<evidence type="ECO:0000313" key="3">
    <source>
        <dbReference type="Proteomes" id="UP000249354"/>
    </source>
</evidence>
<dbReference type="Proteomes" id="UP000249354">
    <property type="component" value="Unassembled WGS sequence"/>
</dbReference>
<dbReference type="SUPFAM" id="SSF52980">
    <property type="entry name" value="Restriction endonuclease-like"/>
    <property type="match status" value="1"/>
</dbReference>
<dbReference type="PANTHER" id="PTHR34107">
    <property type="entry name" value="SLL0198 PROTEIN-RELATED"/>
    <property type="match status" value="1"/>
</dbReference>
<sequence length="193" mass="22003">MVSQSDQRIRWDIHDIEGLPQNEWTTYEIIDGELFVTRSPHRRHQQVAHEICSALNIWSKQSGLGEAIFAPGILLSDADNIVPDVVWVSKETLALIEDEAGHLTGVPELVVETLSPGAENIRRDRQAKLKLYSIQGAQEYWIADRFAQRLEIYRREEGRLVLTMTLTVEDKLSSPLLPGFSCPVSQFFSEYRP</sequence>
<dbReference type="Gene3D" id="3.90.1570.10">
    <property type="entry name" value="tt1808, chain A"/>
    <property type="match status" value="1"/>
</dbReference>
<reference evidence="2 3" key="2">
    <citation type="submission" date="2018-06" db="EMBL/GenBank/DDBJ databases">
        <title>Metagenomic assembly of (sub)arctic Cyanobacteria and their associated microbiome from non-axenic cultures.</title>
        <authorList>
            <person name="Baurain D."/>
        </authorList>
    </citation>
    <scope>NUCLEOTIDE SEQUENCE [LARGE SCALE GENOMIC DNA]</scope>
    <source>
        <strain evidence="2">ULC129bin1</strain>
    </source>
</reference>
<evidence type="ECO:0000313" key="2">
    <source>
        <dbReference type="EMBL" id="PZO19903.1"/>
    </source>
</evidence>
<dbReference type="InterPro" id="IPR008538">
    <property type="entry name" value="Uma2"/>
</dbReference>
<proteinExistence type="predicted"/>
<gene>
    <name evidence="2" type="ORF">DCF25_07450</name>
</gene>
<reference evidence="3" key="1">
    <citation type="submission" date="2018-04" db="EMBL/GenBank/DDBJ databases">
        <authorList>
            <person name="Cornet L."/>
        </authorList>
    </citation>
    <scope>NUCLEOTIDE SEQUENCE [LARGE SCALE GENOMIC DNA]</scope>
</reference>
<dbReference type="AlphaFoldDB" id="A0A2W4UG35"/>
<dbReference type="Pfam" id="PF05685">
    <property type="entry name" value="Uma2"/>
    <property type="match status" value="1"/>
</dbReference>
<dbReference type="InterPro" id="IPR012296">
    <property type="entry name" value="Nuclease_put_TT1808"/>
</dbReference>
<evidence type="ECO:0000259" key="1">
    <source>
        <dbReference type="Pfam" id="PF05685"/>
    </source>
</evidence>
<dbReference type="EMBL" id="QBMC01000036">
    <property type="protein sequence ID" value="PZO19903.1"/>
    <property type="molecule type" value="Genomic_DNA"/>
</dbReference>
<dbReference type="InterPro" id="IPR011335">
    <property type="entry name" value="Restrct_endonuc-II-like"/>
</dbReference>
<dbReference type="PANTHER" id="PTHR34107:SF4">
    <property type="entry name" value="SLL1222 PROTEIN"/>
    <property type="match status" value="1"/>
</dbReference>
<organism evidence="2 3">
    <name type="scientific">Leptolyngbya foveolarum</name>
    <dbReference type="NCBI Taxonomy" id="47253"/>
    <lineage>
        <taxon>Bacteria</taxon>
        <taxon>Bacillati</taxon>
        <taxon>Cyanobacteriota</taxon>
        <taxon>Cyanophyceae</taxon>
        <taxon>Leptolyngbyales</taxon>
        <taxon>Leptolyngbyaceae</taxon>
        <taxon>Leptolyngbya group</taxon>
        <taxon>Leptolyngbya</taxon>
    </lineage>
</organism>
<protein>
    <recommendedName>
        <fullName evidence="1">Putative restriction endonuclease domain-containing protein</fullName>
    </recommendedName>
</protein>
<comment type="caution">
    <text evidence="2">The sequence shown here is derived from an EMBL/GenBank/DDBJ whole genome shotgun (WGS) entry which is preliminary data.</text>
</comment>
<name>A0A2W4UG35_9CYAN</name>
<accession>A0A2W4UG35</accession>